<evidence type="ECO:0000313" key="3">
    <source>
        <dbReference type="Proteomes" id="UP000600363"/>
    </source>
</evidence>
<dbReference type="SUPFAM" id="SSF55282">
    <property type="entry name" value="RL5-like"/>
    <property type="match status" value="1"/>
</dbReference>
<dbReference type="InterPro" id="IPR022803">
    <property type="entry name" value="Ribosomal_uL5_dom_sf"/>
</dbReference>
<dbReference type="Proteomes" id="UP000600363">
    <property type="component" value="Unassembled WGS sequence"/>
</dbReference>
<dbReference type="InterPro" id="IPR002739">
    <property type="entry name" value="PAB1135-like"/>
</dbReference>
<dbReference type="RefSeq" id="WP_042685214.1">
    <property type="nucleotide sequence ID" value="NZ_DUIH01000013.1"/>
</dbReference>
<dbReference type="PANTHER" id="PTHR39652:SF1">
    <property type="entry name" value="UPF0201 PROTEIN TK1335"/>
    <property type="match status" value="1"/>
</dbReference>
<sequence>MVHFTVRADIYPTEDEDAVLSAVEQVLPLESVRVEGERQEVRVLMGRGGMEGLRVLHALLRKQRILDTARSVLLAGCGAGGLTFSLNKQAATVGRVSFAIENELYGPIDVLVVCAHPEKMVDWLAPPTHEGVPLFEIEEPEG</sequence>
<evidence type="ECO:0000256" key="1">
    <source>
        <dbReference type="HAMAP-Rule" id="MF_01112"/>
    </source>
</evidence>
<dbReference type="AlphaFoldDB" id="A0A832RW79"/>
<dbReference type="PANTHER" id="PTHR39652">
    <property type="entry name" value="UPF0201 PROTEIN TK1335"/>
    <property type="match status" value="1"/>
</dbReference>
<dbReference type="EMBL" id="DUIH01000013">
    <property type="protein sequence ID" value="HIH69855.1"/>
    <property type="molecule type" value="Genomic_DNA"/>
</dbReference>
<gene>
    <name evidence="2" type="ORF">HA299_04460</name>
</gene>
<protein>
    <recommendedName>
        <fullName evidence="1">UPF0201 protein HA299_04460</fullName>
    </recommendedName>
</protein>
<comment type="caution">
    <text evidence="2">The sequence shown here is derived from an EMBL/GenBank/DDBJ whole genome shotgun (WGS) entry which is preliminary data.</text>
</comment>
<accession>A0A832RW79</accession>
<proteinExistence type="inferred from homology"/>
<organism evidence="2 3">
    <name type="scientific">Methermicoccus shengliensis</name>
    <dbReference type="NCBI Taxonomy" id="660064"/>
    <lineage>
        <taxon>Archaea</taxon>
        <taxon>Methanobacteriati</taxon>
        <taxon>Methanobacteriota</taxon>
        <taxon>Stenosarchaea group</taxon>
        <taxon>Methanomicrobia</taxon>
        <taxon>Methanosarcinales</taxon>
        <taxon>Methermicoccaceae</taxon>
        <taxon>Methermicoccus</taxon>
    </lineage>
</organism>
<name>A0A832RW79_9EURY</name>
<evidence type="ECO:0000313" key="2">
    <source>
        <dbReference type="EMBL" id="HIH69855.1"/>
    </source>
</evidence>
<reference evidence="2" key="1">
    <citation type="journal article" date="2020" name="bioRxiv">
        <title>A rank-normalized archaeal taxonomy based on genome phylogeny resolves widespread incomplete and uneven classifications.</title>
        <authorList>
            <person name="Rinke C."/>
            <person name="Chuvochina M."/>
            <person name="Mussig A.J."/>
            <person name="Chaumeil P.-A."/>
            <person name="Waite D.W."/>
            <person name="Whitman W.B."/>
            <person name="Parks D.H."/>
            <person name="Hugenholtz P."/>
        </authorList>
    </citation>
    <scope>NUCLEOTIDE SEQUENCE</scope>
    <source>
        <strain evidence="2">UBA12518</strain>
    </source>
</reference>
<dbReference type="HAMAP" id="MF_01112">
    <property type="entry name" value="UPF0201"/>
    <property type="match status" value="1"/>
</dbReference>
<dbReference type="Pfam" id="PF01877">
    <property type="entry name" value="RNA_binding"/>
    <property type="match status" value="1"/>
</dbReference>
<comment type="similarity">
    <text evidence="1">Belongs to the UPF0201 family.</text>
</comment>
<dbReference type="Gene3D" id="3.30.1440.10">
    <property type="match status" value="1"/>
</dbReference>